<feature type="domain" description="Dienelactone hydrolase" evidence="2">
    <location>
        <begin position="24"/>
        <end position="141"/>
    </location>
</feature>
<keyword evidence="4" id="KW-1185">Reference proteome</keyword>
<reference evidence="3 4" key="1">
    <citation type="submission" date="2024-02" db="EMBL/GenBank/DDBJ databases">
        <title>First draft genome assembly of two strains of Seiridium cardinale.</title>
        <authorList>
            <person name="Emiliani G."/>
            <person name="Scali E."/>
        </authorList>
    </citation>
    <scope>NUCLEOTIDE SEQUENCE [LARGE SCALE GENOMIC DNA]</scope>
    <source>
        <strain evidence="3 4">BM-138-000479</strain>
    </source>
</reference>
<dbReference type="InterPro" id="IPR002925">
    <property type="entry name" value="Dienelactn_hydro"/>
</dbReference>
<proteinExistence type="inferred from homology"/>
<evidence type="ECO:0000259" key="2">
    <source>
        <dbReference type="Pfam" id="PF01738"/>
    </source>
</evidence>
<sequence>MAAFIESSTVSFSSRGINIVAHLYTPPATAPDRKRAAIVVGHPGTGVKEQTAGLHARQLAEAGFVTLAWDAAYQGESGGEPRGLEDPYQRVEDAKSAVSFLTALRDGAVDPERIGALGICASGGYVVFAAQTDMRIKAVATVSAGCFGAVSREEFRASKGNGLDTVALQQALAAAGQDRTTEVLGGKPRFMSTLPDAANMPDDVPPLVREAVDYYRAPRGSHPRSTSLQVARSIELLAGYDSFPFVELISPRPLLMIIGSEAVTRHHSEKAIDKAREPKELFSVSGRTHVDLYDDTSVSMPKLIDFMGQALSV</sequence>
<accession>A0ABR2XQ28</accession>
<name>A0ABR2XQ28_9PEZI</name>
<dbReference type="SUPFAM" id="SSF53474">
    <property type="entry name" value="alpha/beta-Hydrolases"/>
    <property type="match status" value="1"/>
</dbReference>
<keyword evidence="3" id="KW-0378">Hydrolase</keyword>
<dbReference type="GO" id="GO:0016787">
    <property type="term" value="F:hydrolase activity"/>
    <property type="evidence" value="ECO:0007669"/>
    <property type="project" value="UniProtKB-KW"/>
</dbReference>
<protein>
    <submittedName>
        <fullName evidence="3">Hydrolase of the alpha/beta superfamily</fullName>
    </submittedName>
</protein>
<organism evidence="3 4">
    <name type="scientific">Seiridium cardinale</name>
    <dbReference type="NCBI Taxonomy" id="138064"/>
    <lineage>
        <taxon>Eukaryota</taxon>
        <taxon>Fungi</taxon>
        <taxon>Dikarya</taxon>
        <taxon>Ascomycota</taxon>
        <taxon>Pezizomycotina</taxon>
        <taxon>Sordariomycetes</taxon>
        <taxon>Xylariomycetidae</taxon>
        <taxon>Amphisphaeriales</taxon>
        <taxon>Sporocadaceae</taxon>
        <taxon>Seiridium</taxon>
    </lineage>
</organism>
<dbReference type="PANTHER" id="PTHR47751">
    <property type="entry name" value="SUPERFAMILY HYDROLASE, PUTATIVE (AFU_ORTHOLOGUE AFUA_2G16580)-RELATED"/>
    <property type="match status" value="1"/>
</dbReference>
<dbReference type="InterPro" id="IPR029058">
    <property type="entry name" value="AB_hydrolase_fold"/>
</dbReference>
<dbReference type="Proteomes" id="UP001465668">
    <property type="component" value="Unassembled WGS sequence"/>
</dbReference>
<dbReference type="PANTHER" id="PTHR47751:SF1">
    <property type="entry name" value="SUPERFAMILY HYDROLASE, PUTATIVE (AFU_ORTHOLOGUE AFUA_2G16580)-RELATED"/>
    <property type="match status" value="1"/>
</dbReference>
<comment type="caution">
    <text evidence="3">The sequence shown here is derived from an EMBL/GenBank/DDBJ whole genome shotgun (WGS) entry which is preliminary data.</text>
</comment>
<gene>
    <name evidence="3" type="ORF">SCAR479_07408</name>
</gene>
<dbReference type="Gene3D" id="1.10.10.800">
    <property type="match status" value="1"/>
</dbReference>
<dbReference type="EMBL" id="JARVKM010000031">
    <property type="protein sequence ID" value="KAK9775883.1"/>
    <property type="molecule type" value="Genomic_DNA"/>
</dbReference>
<comment type="similarity">
    <text evidence="1">Belongs to the polyketide transferase af380 family.</text>
</comment>
<dbReference type="InterPro" id="IPR051411">
    <property type="entry name" value="Polyketide_trans_af380"/>
</dbReference>
<dbReference type="Gene3D" id="3.40.50.1820">
    <property type="entry name" value="alpha/beta hydrolase"/>
    <property type="match status" value="1"/>
</dbReference>
<evidence type="ECO:0000256" key="1">
    <source>
        <dbReference type="ARBA" id="ARBA00029464"/>
    </source>
</evidence>
<evidence type="ECO:0000313" key="3">
    <source>
        <dbReference type="EMBL" id="KAK9775883.1"/>
    </source>
</evidence>
<evidence type="ECO:0000313" key="4">
    <source>
        <dbReference type="Proteomes" id="UP001465668"/>
    </source>
</evidence>
<dbReference type="Pfam" id="PF01738">
    <property type="entry name" value="DLH"/>
    <property type="match status" value="1"/>
</dbReference>